<dbReference type="OrthoDB" id="8588466at2"/>
<keyword evidence="1" id="KW-0732">Signal</keyword>
<name>A0A4R7B5C9_9NEIS</name>
<dbReference type="RefSeq" id="WP_133680038.1">
    <property type="nucleotide sequence ID" value="NZ_SNZP01000006.1"/>
</dbReference>
<dbReference type="AlphaFoldDB" id="A0A4R7B5C9"/>
<protein>
    <submittedName>
        <fullName evidence="2">Uncharacterized protein</fullName>
    </submittedName>
</protein>
<reference evidence="2 3" key="1">
    <citation type="submission" date="2019-03" db="EMBL/GenBank/DDBJ databases">
        <title>Genomic Encyclopedia of Type Strains, Phase III (KMG-III): the genomes of soil and plant-associated and newly described type strains.</title>
        <authorList>
            <person name="Whitman W."/>
        </authorList>
    </citation>
    <scope>NUCLEOTIDE SEQUENCE [LARGE SCALE GENOMIC DNA]</scope>
    <source>
        <strain evidence="2 3">CECT 8976</strain>
    </source>
</reference>
<organism evidence="2 3">
    <name type="scientific">Paludibacterium purpuratum</name>
    <dbReference type="NCBI Taxonomy" id="1144873"/>
    <lineage>
        <taxon>Bacteria</taxon>
        <taxon>Pseudomonadati</taxon>
        <taxon>Pseudomonadota</taxon>
        <taxon>Betaproteobacteria</taxon>
        <taxon>Neisseriales</taxon>
        <taxon>Chromobacteriaceae</taxon>
        <taxon>Paludibacterium</taxon>
    </lineage>
</organism>
<gene>
    <name evidence="2" type="ORF">DFP86_1063</name>
</gene>
<evidence type="ECO:0000313" key="2">
    <source>
        <dbReference type="EMBL" id="TDR79864.1"/>
    </source>
</evidence>
<dbReference type="Proteomes" id="UP000295611">
    <property type="component" value="Unassembled WGS sequence"/>
</dbReference>
<proteinExistence type="predicted"/>
<dbReference type="EMBL" id="SNZP01000006">
    <property type="protein sequence ID" value="TDR79864.1"/>
    <property type="molecule type" value="Genomic_DNA"/>
</dbReference>
<keyword evidence="3" id="KW-1185">Reference proteome</keyword>
<evidence type="ECO:0000256" key="1">
    <source>
        <dbReference type="SAM" id="SignalP"/>
    </source>
</evidence>
<feature type="signal peptide" evidence="1">
    <location>
        <begin position="1"/>
        <end position="21"/>
    </location>
</feature>
<sequence>MTWYTRFITASFLLVSLAVSAAPPPVVVQHAARSSVSYLYTDVVSGVQLTVPTGWRVRAETFNGMRQLRVVPPKADQRERAAIDVTVRLRSWRQGETLAGLAAQFRTQDGDREAAQTMHYLPKAGRLVLDYREGRYVSGRLWIVRRNLHIFQRKDRKKVLEMRCAANASEYKGYRKNLALLCYSAQFVKPRT</sequence>
<accession>A0A4R7B5C9</accession>
<comment type="caution">
    <text evidence="2">The sequence shown here is derived from an EMBL/GenBank/DDBJ whole genome shotgun (WGS) entry which is preliminary data.</text>
</comment>
<evidence type="ECO:0000313" key="3">
    <source>
        <dbReference type="Proteomes" id="UP000295611"/>
    </source>
</evidence>
<feature type="chain" id="PRO_5020423713" evidence="1">
    <location>
        <begin position="22"/>
        <end position="192"/>
    </location>
</feature>